<evidence type="ECO:0000313" key="4">
    <source>
        <dbReference type="EMBL" id="WUO47445.1"/>
    </source>
</evidence>
<protein>
    <recommendedName>
        <fullName evidence="6">Gram-positive cocci surface proteins LPxTG domain-containing protein</fullName>
    </recommendedName>
</protein>
<evidence type="ECO:0000256" key="1">
    <source>
        <dbReference type="SAM" id="MobiDB-lite"/>
    </source>
</evidence>
<feature type="chain" id="PRO_5046921134" description="Gram-positive cocci surface proteins LPxTG domain-containing protein" evidence="3">
    <location>
        <begin position="29"/>
        <end position="423"/>
    </location>
</feature>
<feature type="signal peptide" evidence="3">
    <location>
        <begin position="1"/>
        <end position="28"/>
    </location>
</feature>
<evidence type="ECO:0000256" key="2">
    <source>
        <dbReference type="SAM" id="Phobius"/>
    </source>
</evidence>
<feature type="compositionally biased region" description="Low complexity" evidence="1">
    <location>
        <begin position="352"/>
        <end position="373"/>
    </location>
</feature>
<dbReference type="RefSeq" id="WP_328776146.1">
    <property type="nucleotide sequence ID" value="NZ_CP108057.1"/>
</dbReference>
<dbReference type="EMBL" id="CP108057">
    <property type="protein sequence ID" value="WUO47445.1"/>
    <property type="molecule type" value="Genomic_DNA"/>
</dbReference>
<evidence type="ECO:0008006" key="6">
    <source>
        <dbReference type="Google" id="ProtNLM"/>
    </source>
</evidence>
<sequence>MSARTAITATAVVAAVAGTVLMPLSAYAAPATGGAPALRIELGAPVPSGPLTRGGATESFDLTVTNPGDKAAPFHPWLLGNLGSPIALKKTDVVFKVDEINAPDTASFIGQQDGGWQGVFYPAGKSLSAGFEVPAGGKLKWKVTVGLGKGYPVNSDAFELRASTTSHELAPDGQASLTLKAAPSTGPAAKLSTHFEDNGSCDGAKDASLCKQLNLWYRHEGVAFSSDLVTRLTVKFPGDVKNPDTQVRVMVGGKWTDVHPDRNGDFMLPKMPKDFDGVSADTFALQVKLGPKTQITRPTLVTLQAGVALDEKKVEYISTTATDFKLAPAKQATAKPEQPKTEQSKPAKPAGSTTTQVSQTASSSAVTPVTAPAGGTPQASGSLAHTGSDSNTGLYAGLAAVLVALGGAAAWLGARRRGGATRA</sequence>
<keyword evidence="2" id="KW-1133">Transmembrane helix</keyword>
<keyword evidence="5" id="KW-1185">Reference proteome</keyword>
<gene>
    <name evidence="4" type="ORF">OHU17_17165</name>
</gene>
<reference evidence="4" key="1">
    <citation type="submission" date="2022-10" db="EMBL/GenBank/DDBJ databases">
        <title>The complete genomes of actinobacterial strains from the NBC collection.</title>
        <authorList>
            <person name="Joergensen T.S."/>
            <person name="Alvarez Arevalo M."/>
            <person name="Sterndorff E.B."/>
            <person name="Faurdal D."/>
            <person name="Vuksanovic O."/>
            <person name="Mourched A.-S."/>
            <person name="Charusanti P."/>
            <person name="Shaw S."/>
            <person name="Blin K."/>
            <person name="Weber T."/>
        </authorList>
    </citation>
    <scope>NUCLEOTIDE SEQUENCE</scope>
    <source>
        <strain evidence="4">NBC_00283</strain>
    </source>
</reference>
<name>A0ABZ1RLT6_9ACTN</name>
<feature type="region of interest" description="Disordered" evidence="1">
    <location>
        <begin position="328"/>
        <end position="385"/>
    </location>
</feature>
<keyword evidence="2" id="KW-0812">Transmembrane</keyword>
<evidence type="ECO:0000256" key="3">
    <source>
        <dbReference type="SAM" id="SignalP"/>
    </source>
</evidence>
<proteinExistence type="predicted"/>
<keyword evidence="3" id="KW-0732">Signal</keyword>
<organism evidence="4 5">
    <name type="scientific">Streptomyces goshikiensis</name>
    <dbReference type="NCBI Taxonomy" id="1942"/>
    <lineage>
        <taxon>Bacteria</taxon>
        <taxon>Bacillati</taxon>
        <taxon>Actinomycetota</taxon>
        <taxon>Actinomycetes</taxon>
        <taxon>Kitasatosporales</taxon>
        <taxon>Streptomycetaceae</taxon>
        <taxon>Streptomyces</taxon>
    </lineage>
</organism>
<evidence type="ECO:0000313" key="5">
    <source>
        <dbReference type="Proteomes" id="UP001432075"/>
    </source>
</evidence>
<accession>A0ABZ1RLT6</accession>
<feature type="transmembrane region" description="Helical" evidence="2">
    <location>
        <begin position="394"/>
        <end position="414"/>
    </location>
</feature>
<keyword evidence="2" id="KW-0472">Membrane</keyword>
<dbReference type="Proteomes" id="UP001432075">
    <property type="component" value="Chromosome"/>
</dbReference>